<dbReference type="AlphaFoldDB" id="A0AAD0S402"/>
<gene>
    <name evidence="1" type="ORF">D0907_20435</name>
</gene>
<protein>
    <submittedName>
        <fullName evidence="1">Uncharacterized protein</fullName>
    </submittedName>
</protein>
<evidence type="ECO:0000313" key="1">
    <source>
        <dbReference type="EMBL" id="AXV67699.1"/>
    </source>
</evidence>
<sequence>MLLIIQIFLVFSIVVTVLIAKGYSVKRKLQVPLYYLFLGGDVGGRKPIKVENKNLVGMPDALLFNLLKLRFVVCEFKSRNYTGVNLYERAQITLYMGMLNKWYLPAPQGIVAYGNGFAVRVRFNKSLFNEICGLRKQCLVELGKF</sequence>
<name>A0AAD0S402_9GAMM</name>
<dbReference type="RefSeq" id="WP_118845504.1">
    <property type="nucleotide sequence ID" value="NZ_CP032092.1"/>
</dbReference>
<dbReference type="KEGG" id="pdj:D0907_20435"/>
<keyword evidence="1" id="KW-0614">Plasmid</keyword>
<proteinExistence type="predicted"/>
<geneLocation type="plasmid" evidence="1 2">
    <name>unnamed2</name>
</geneLocation>
<reference evidence="1 2" key="1">
    <citation type="submission" date="2018-08" db="EMBL/GenBank/DDBJ databases">
        <title>Draft genome sequence of Pseudoalteromonas donghaensis HJ51.</title>
        <authorList>
            <person name="Oh J."/>
            <person name="Roh D."/>
        </authorList>
    </citation>
    <scope>NUCLEOTIDE SEQUENCE [LARGE SCALE GENOMIC DNA]</scope>
    <source>
        <strain evidence="1 2">HJ51</strain>
        <plasmid evidence="1 2">unnamed2</plasmid>
    </source>
</reference>
<organism evidence="1 2">
    <name type="scientific">Pseudoalteromonas lipolytica</name>
    <dbReference type="NCBI Taxonomy" id="570156"/>
    <lineage>
        <taxon>Bacteria</taxon>
        <taxon>Pseudomonadati</taxon>
        <taxon>Pseudomonadota</taxon>
        <taxon>Gammaproteobacteria</taxon>
        <taxon>Alteromonadales</taxon>
        <taxon>Pseudoalteromonadaceae</taxon>
        <taxon>Pseudoalteromonas</taxon>
    </lineage>
</organism>
<dbReference type="Proteomes" id="UP000264605">
    <property type="component" value="Plasmid unnamed2"/>
</dbReference>
<dbReference type="EMBL" id="CP032092">
    <property type="protein sequence ID" value="AXV67699.1"/>
    <property type="molecule type" value="Genomic_DNA"/>
</dbReference>
<evidence type="ECO:0000313" key="2">
    <source>
        <dbReference type="Proteomes" id="UP000264605"/>
    </source>
</evidence>
<accession>A0AAD0S402</accession>
<dbReference type="GeneID" id="99507849"/>